<dbReference type="Gene3D" id="3.10.20.720">
    <property type="match status" value="1"/>
</dbReference>
<sequence>MSLDDEYIPEFSKETESKVLKKLSAKILCNLVIDWYEKFGLSNKKLRYLSYKNLQLDFKYESRNKHNMSTLITKRYWPNGLNLYQLSDIDFNILLTHPSRYKWNSVTMYKSQTEKFRPFYNIPWIVKELNLQLSNYYLTYVTSRHDSEKNIELIRIQFFEKSLIPLNSLKPKLLSRTPYYFVLLDDQELPIFIHTSGEDPTSQLILETFKGIIVNSSPYNIHFKRNEPIKESIKSLDNALKSCSTSRHNNSVGRWSQYGEGNFELSPLNNIIDHNASIGKKIRIDDINMKSMSLFKGSNTYLNSYNSKDPVSKVSFQYRDPNDDIAVGFKFLGSDIFGGLHQLCDEGLMNINKIPGWLTGENGPYSGIIENGDFIKKSRKS</sequence>
<dbReference type="GO" id="GO:0007059">
    <property type="term" value="P:chromosome segregation"/>
    <property type="evidence" value="ECO:0007669"/>
    <property type="project" value="InterPro"/>
</dbReference>
<organism evidence="1 2">
    <name type="scientific">Arxiozyma heterogenica</name>
    <dbReference type="NCBI Taxonomy" id="278026"/>
    <lineage>
        <taxon>Eukaryota</taxon>
        <taxon>Fungi</taxon>
        <taxon>Dikarya</taxon>
        <taxon>Ascomycota</taxon>
        <taxon>Saccharomycotina</taxon>
        <taxon>Saccharomycetes</taxon>
        <taxon>Saccharomycetales</taxon>
        <taxon>Saccharomycetaceae</taxon>
        <taxon>Arxiozyma</taxon>
    </lineage>
</organism>
<keyword evidence="2" id="KW-1185">Reference proteome</keyword>
<proteinExistence type="predicted"/>
<dbReference type="Proteomes" id="UP001306508">
    <property type="component" value="Unassembled WGS sequence"/>
</dbReference>
<dbReference type="EMBL" id="JAWIZZ010000053">
    <property type="protein sequence ID" value="KAK5778613.1"/>
    <property type="molecule type" value="Genomic_DNA"/>
</dbReference>
<comment type="caution">
    <text evidence="1">The sequence shown here is derived from an EMBL/GenBank/DDBJ whole genome shotgun (WGS) entry which is preliminary data.</text>
</comment>
<dbReference type="InterPro" id="IPR007902">
    <property type="entry name" value="Chl4/mis15/CENP-N"/>
</dbReference>
<accession>A0AAN7WFC7</accession>
<gene>
    <name evidence="1" type="ORF">RI543_004282</name>
</gene>
<dbReference type="Pfam" id="PF05238">
    <property type="entry name" value="CENP-N"/>
    <property type="match status" value="1"/>
</dbReference>
<name>A0AAN7WFC7_9SACH</name>
<evidence type="ECO:0000313" key="1">
    <source>
        <dbReference type="EMBL" id="KAK5778613.1"/>
    </source>
</evidence>
<protein>
    <submittedName>
        <fullName evidence="1">Uncharacterized protein</fullName>
    </submittedName>
</protein>
<dbReference type="GO" id="GO:0034080">
    <property type="term" value="P:CENP-A containing chromatin assembly"/>
    <property type="evidence" value="ECO:0007669"/>
    <property type="project" value="InterPro"/>
</dbReference>
<dbReference type="AlphaFoldDB" id="A0AAN7WFC7"/>
<reference evidence="2" key="1">
    <citation type="submission" date="2023-07" db="EMBL/GenBank/DDBJ databases">
        <title>A draft genome of Kazachstania heterogenica Y-27499.</title>
        <authorList>
            <person name="Donic C."/>
            <person name="Kralova J.S."/>
            <person name="Fidel L."/>
            <person name="Ben-Dor S."/>
            <person name="Jung S."/>
        </authorList>
    </citation>
    <scope>NUCLEOTIDE SEQUENCE [LARGE SCALE GENOMIC DNA]</scope>
    <source>
        <strain evidence="2">Y27499</strain>
    </source>
</reference>
<evidence type="ECO:0000313" key="2">
    <source>
        <dbReference type="Proteomes" id="UP001306508"/>
    </source>
</evidence>